<evidence type="ECO:0000256" key="1">
    <source>
        <dbReference type="SAM" id="Phobius"/>
    </source>
</evidence>
<dbReference type="Pfam" id="PF09851">
    <property type="entry name" value="SHOCT"/>
    <property type="match status" value="1"/>
</dbReference>
<evidence type="ECO:0000259" key="2">
    <source>
        <dbReference type="Pfam" id="PF09851"/>
    </source>
</evidence>
<dbReference type="AlphaFoldDB" id="A0A3N1Y7H5"/>
<dbReference type="EMBL" id="RJVI01000001">
    <property type="protein sequence ID" value="ROR34786.1"/>
    <property type="molecule type" value="Genomic_DNA"/>
</dbReference>
<dbReference type="InterPro" id="IPR018649">
    <property type="entry name" value="SHOCT"/>
</dbReference>
<gene>
    <name evidence="3" type="ORF">EDC57_0690</name>
</gene>
<dbReference type="RefSeq" id="WP_123400246.1">
    <property type="nucleotide sequence ID" value="NZ_RJVI01000001.1"/>
</dbReference>
<comment type="caution">
    <text evidence="3">The sequence shown here is derived from an EMBL/GenBank/DDBJ whole genome shotgun (WGS) entry which is preliminary data.</text>
</comment>
<dbReference type="Proteomes" id="UP000276634">
    <property type="component" value="Unassembled WGS sequence"/>
</dbReference>
<keyword evidence="1" id="KW-0812">Transmembrane</keyword>
<feature type="domain" description="SHOCT" evidence="2">
    <location>
        <begin position="48"/>
        <end position="74"/>
    </location>
</feature>
<reference evidence="3 4" key="1">
    <citation type="submission" date="2018-11" db="EMBL/GenBank/DDBJ databases">
        <title>Genomic Encyclopedia of Type Strains, Phase IV (KMG-IV): sequencing the most valuable type-strain genomes for metagenomic binning, comparative biology and taxonomic classification.</title>
        <authorList>
            <person name="Goeker M."/>
        </authorList>
    </citation>
    <scope>NUCLEOTIDE SEQUENCE [LARGE SCALE GENOMIC DNA]</scope>
    <source>
        <strain evidence="3 4">DSM 100275</strain>
    </source>
</reference>
<feature type="transmembrane region" description="Helical" evidence="1">
    <location>
        <begin position="12"/>
        <end position="35"/>
    </location>
</feature>
<organism evidence="3 4">
    <name type="scientific">Inmirania thermothiophila</name>
    <dbReference type="NCBI Taxonomy" id="1750597"/>
    <lineage>
        <taxon>Bacteria</taxon>
        <taxon>Pseudomonadati</taxon>
        <taxon>Pseudomonadota</taxon>
        <taxon>Gammaproteobacteria</taxon>
        <taxon>Chromatiales</taxon>
        <taxon>Ectothiorhodospiraceae</taxon>
        <taxon>Inmirania</taxon>
    </lineage>
</organism>
<sequence>MHDGGGAWGWAWMGLGGIGMVLFWVLVLVAVVWIVRALLGGGSGREEDPLVVLKRRYARGEIDRETYERMREALRRD</sequence>
<evidence type="ECO:0000313" key="4">
    <source>
        <dbReference type="Proteomes" id="UP000276634"/>
    </source>
</evidence>
<name>A0A3N1Y7H5_9GAMM</name>
<keyword evidence="1" id="KW-0472">Membrane</keyword>
<accession>A0A3N1Y7H5</accession>
<keyword evidence="1" id="KW-1133">Transmembrane helix</keyword>
<protein>
    <submittedName>
        <fullName evidence="3">Putative membrane protein</fullName>
    </submittedName>
</protein>
<evidence type="ECO:0000313" key="3">
    <source>
        <dbReference type="EMBL" id="ROR34786.1"/>
    </source>
</evidence>
<keyword evidence="4" id="KW-1185">Reference proteome</keyword>
<proteinExistence type="predicted"/>